<evidence type="ECO:0000313" key="2">
    <source>
        <dbReference type="EMBL" id="PLW19197.1"/>
    </source>
</evidence>
<evidence type="ECO:0000313" key="3">
    <source>
        <dbReference type="Proteomes" id="UP000235388"/>
    </source>
</evidence>
<dbReference type="AlphaFoldDB" id="A0A2N5T155"/>
<reference evidence="2 3" key="1">
    <citation type="submission" date="2017-11" db="EMBL/GenBank/DDBJ databases">
        <title>De novo assembly and phasing of dikaryotic genomes from two isolates of Puccinia coronata f. sp. avenae, the causal agent of oat crown rust.</title>
        <authorList>
            <person name="Miller M.E."/>
            <person name="Zhang Y."/>
            <person name="Omidvar V."/>
            <person name="Sperschneider J."/>
            <person name="Schwessinger B."/>
            <person name="Raley C."/>
            <person name="Palmer J.M."/>
            <person name="Garnica D."/>
            <person name="Upadhyaya N."/>
            <person name="Rathjen J."/>
            <person name="Taylor J.M."/>
            <person name="Park R.F."/>
            <person name="Dodds P.N."/>
            <person name="Hirsch C.D."/>
            <person name="Kianian S.F."/>
            <person name="Figueroa M."/>
        </authorList>
    </citation>
    <scope>NUCLEOTIDE SEQUENCE [LARGE SCALE GENOMIC DNA]</scope>
    <source>
        <strain evidence="2">12NC29</strain>
    </source>
</reference>
<dbReference type="EMBL" id="PGCJ01000817">
    <property type="protein sequence ID" value="PLW19197.1"/>
    <property type="molecule type" value="Genomic_DNA"/>
</dbReference>
<sequence>MVDSTLSLAYESLSIVLCHSDWDPSEVEIFLCALYSGSAHRPFSRIRDVPCWPAGSFGRALIRLGLRIRGAIVDVFNASLFPLHANNQREPPADVNGTGTEAPTAE</sequence>
<accession>A0A2N5T155</accession>
<keyword evidence="3" id="KW-1185">Reference proteome</keyword>
<comment type="caution">
    <text evidence="2">The sequence shown here is derived from an EMBL/GenBank/DDBJ whole genome shotgun (WGS) entry which is preliminary data.</text>
</comment>
<name>A0A2N5T155_9BASI</name>
<evidence type="ECO:0000256" key="1">
    <source>
        <dbReference type="SAM" id="MobiDB-lite"/>
    </source>
</evidence>
<feature type="region of interest" description="Disordered" evidence="1">
    <location>
        <begin position="85"/>
        <end position="106"/>
    </location>
</feature>
<organism evidence="2 3">
    <name type="scientific">Puccinia coronata f. sp. avenae</name>
    <dbReference type="NCBI Taxonomy" id="200324"/>
    <lineage>
        <taxon>Eukaryota</taxon>
        <taxon>Fungi</taxon>
        <taxon>Dikarya</taxon>
        <taxon>Basidiomycota</taxon>
        <taxon>Pucciniomycotina</taxon>
        <taxon>Pucciniomycetes</taxon>
        <taxon>Pucciniales</taxon>
        <taxon>Pucciniaceae</taxon>
        <taxon>Puccinia</taxon>
    </lineage>
</organism>
<dbReference type="Proteomes" id="UP000235388">
    <property type="component" value="Unassembled WGS sequence"/>
</dbReference>
<protein>
    <submittedName>
        <fullName evidence="2">Uncharacterized protein</fullName>
    </submittedName>
</protein>
<gene>
    <name evidence="2" type="ORF">PCANC_10004</name>
</gene>
<proteinExistence type="predicted"/>
<feature type="compositionally biased region" description="Polar residues" evidence="1">
    <location>
        <begin position="97"/>
        <end position="106"/>
    </location>
</feature>